<dbReference type="EC" id="3.6.5.-" evidence="9"/>
<dbReference type="SUPFAM" id="SSF52540">
    <property type="entry name" value="P-loop containing nucleoside triphosphate hydrolases"/>
    <property type="match status" value="1"/>
</dbReference>
<dbReference type="InterPro" id="IPR006074">
    <property type="entry name" value="GTP1-OBG_CS"/>
</dbReference>
<dbReference type="FunFam" id="2.70.210.12:FF:000001">
    <property type="entry name" value="GTPase Obg"/>
    <property type="match status" value="1"/>
</dbReference>
<dbReference type="InterPro" id="IPR036346">
    <property type="entry name" value="GTP-bd_prot_GTP1/OBG_C_sf"/>
</dbReference>
<evidence type="ECO:0000256" key="4">
    <source>
        <dbReference type="ARBA" id="ARBA00022723"/>
    </source>
</evidence>
<feature type="binding site" evidence="9">
    <location>
        <position position="192"/>
    </location>
    <ligand>
        <name>Mg(2+)</name>
        <dbReference type="ChEBI" id="CHEBI:18420"/>
    </ligand>
</feature>
<dbReference type="CDD" id="cd01898">
    <property type="entry name" value="Obg"/>
    <property type="match status" value="1"/>
</dbReference>
<keyword evidence="8 9" id="KW-0342">GTP-binding</keyword>
<dbReference type="NCBIfam" id="NF008956">
    <property type="entry name" value="PRK12299.1"/>
    <property type="match status" value="1"/>
</dbReference>
<comment type="caution">
    <text evidence="13">The sequence shown here is derived from an EMBL/GenBank/DDBJ whole genome shotgun (WGS) entry which is preliminary data.</text>
</comment>
<keyword evidence="4 9" id="KW-0479">Metal-binding</keyword>
<comment type="similarity">
    <text evidence="2 9">Belongs to the TRAFAC class OBG-HflX-like GTPase superfamily. OBG GTPase family.</text>
</comment>
<dbReference type="PRINTS" id="PR00326">
    <property type="entry name" value="GTP1OBG"/>
</dbReference>
<evidence type="ECO:0000313" key="14">
    <source>
        <dbReference type="Proteomes" id="UP000070174"/>
    </source>
</evidence>
<dbReference type="Gene3D" id="2.70.210.12">
    <property type="entry name" value="GTP1/OBG domain"/>
    <property type="match status" value="1"/>
</dbReference>
<feature type="binding site" evidence="9">
    <location>
        <begin position="212"/>
        <end position="215"/>
    </location>
    <ligand>
        <name>GTP</name>
        <dbReference type="ChEBI" id="CHEBI:37565"/>
    </ligand>
</feature>
<evidence type="ECO:0000259" key="11">
    <source>
        <dbReference type="PROSITE" id="PS51881"/>
    </source>
</evidence>
<gene>
    <name evidence="9" type="primary">obg</name>
    <name evidence="13" type="ORF">HMPREF3229_00110</name>
</gene>
<proteinExistence type="inferred from homology"/>
<protein>
    <recommendedName>
        <fullName evidence="9">GTPase Obg</fullName>
        <ecNumber evidence="9">3.6.5.-</ecNumber>
    </recommendedName>
    <alternativeName>
        <fullName evidence="9">GTP-binding protein Obg</fullName>
    </alternativeName>
</protein>
<dbReference type="Proteomes" id="UP000070174">
    <property type="component" value="Unassembled WGS sequence"/>
</dbReference>
<dbReference type="NCBIfam" id="TIGR03595">
    <property type="entry name" value="Obg_CgtA_exten"/>
    <property type="match status" value="1"/>
</dbReference>
<dbReference type="PANTHER" id="PTHR11702:SF31">
    <property type="entry name" value="MITOCHONDRIAL RIBOSOME-ASSOCIATED GTPASE 2"/>
    <property type="match status" value="1"/>
</dbReference>
<evidence type="ECO:0000259" key="10">
    <source>
        <dbReference type="PROSITE" id="PS51710"/>
    </source>
</evidence>
<reference evidence="13 14" key="1">
    <citation type="submission" date="2016-01" db="EMBL/GenBank/DDBJ databases">
        <authorList>
            <person name="Oliw E.H."/>
        </authorList>
    </citation>
    <scope>NUCLEOTIDE SEQUENCE [LARGE SCALE GENOMIC DNA]</scope>
    <source>
        <strain evidence="13 14">CMW7756A</strain>
    </source>
</reference>
<dbReference type="Gene3D" id="3.30.300.350">
    <property type="entry name" value="GTP-binding protein OBG, C-terminal domain"/>
    <property type="match status" value="1"/>
</dbReference>
<name>A0A133PSS3_9FIRM</name>
<evidence type="ECO:0000256" key="2">
    <source>
        <dbReference type="ARBA" id="ARBA00007699"/>
    </source>
</evidence>
<dbReference type="EMBL" id="LRQE01000002">
    <property type="protein sequence ID" value="KXA31860.1"/>
    <property type="molecule type" value="Genomic_DNA"/>
</dbReference>
<dbReference type="HAMAP" id="MF_01454">
    <property type="entry name" value="GTPase_Obg"/>
    <property type="match status" value="1"/>
</dbReference>
<evidence type="ECO:0000256" key="7">
    <source>
        <dbReference type="ARBA" id="ARBA00022842"/>
    </source>
</evidence>
<feature type="binding site" evidence="9">
    <location>
        <begin position="282"/>
        <end position="285"/>
    </location>
    <ligand>
        <name>GTP</name>
        <dbReference type="ChEBI" id="CHEBI:37565"/>
    </ligand>
</feature>
<dbReference type="GO" id="GO:0005737">
    <property type="term" value="C:cytoplasm"/>
    <property type="evidence" value="ECO:0007669"/>
    <property type="project" value="UniProtKB-SubCell"/>
</dbReference>
<comment type="cofactor">
    <cofactor evidence="1 9">
        <name>Mg(2+)</name>
        <dbReference type="ChEBI" id="CHEBI:18420"/>
    </cofactor>
</comment>
<dbReference type="NCBIfam" id="NF008954">
    <property type="entry name" value="PRK12296.1"/>
    <property type="match status" value="1"/>
</dbReference>
<dbReference type="PIRSF" id="PIRSF002401">
    <property type="entry name" value="GTP_bd_Obg/CgtA"/>
    <property type="match status" value="1"/>
</dbReference>
<dbReference type="PROSITE" id="PS00905">
    <property type="entry name" value="GTP1_OBG"/>
    <property type="match status" value="1"/>
</dbReference>
<dbReference type="Pfam" id="PF01018">
    <property type="entry name" value="GTP1_OBG"/>
    <property type="match status" value="1"/>
</dbReference>
<feature type="domain" description="OBG-type G" evidence="10">
    <location>
        <begin position="159"/>
        <end position="329"/>
    </location>
</feature>
<dbReference type="Pfam" id="PF01926">
    <property type="entry name" value="MMR_HSR1"/>
    <property type="match status" value="1"/>
</dbReference>
<feature type="domain" description="Obg" evidence="12">
    <location>
        <begin position="1"/>
        <end position="158"/>
    </location>
</feature>
<evidence type="ECO:0000256" key="8">
    <source>
        <dbReference type="ARBA" id="ARBA00023134"/>
    </source>
</evidence>
<feature type="binding site" evidence="9">
    <location>
        <begin position="165"/>
        <end position="172"/>
    </location>
    <ligand>
        <name>GTP</name>
        <dbReference type="ChEBI" id="CHEBI:37565"/>
    </ligand>
</feature>
<keyword evidence="6 9" id="KW-0378">Hydrolase</keyword>
<dbReference type="NCBIfam" id="TIGR02729">
    <property type="entry name" value="Obg_CgtA"/>
    <property type="match status" value="1"/>
</dbReference>
<dbReference type="Pfam" id="PF09269">
    <property type="entry name" value="DUF1967"/>
    <property type="match status" value="1"/>
</dbReference>
<dbReference type="PROSITE" id="PS51883">
    <property type="entry name" value="OBG"/>
    <property type="match status" value="1"/>
</dbReference>
<organism evidence="13">
    <name type="scientific">Peptoniphilus harei</name>
    <dbReference type="NCBI Taxonomy" id="54005"/>
    <lineage>
        <taxon>Bacteria</taxon>
        <taxon>Bacillati</taxon>
        <taxon>Bacillota</taxon>
        <taxon>Tissierellia</taxon>
        <taxon>Tissierellales</taxon>
        <taxon>Peptoniphilaceae</taxon>
        <taxon>Peptoniphilus</taxon>
    </lineage>
</organism>
<feature type="binding site" evidence="9">
    <location>
        <begin position="190"/>
        <end position="194"/>
    </location>
    <ligand>
        <name>GTP</name>
        <dbReference type="ChEBI" id="CHEBI:37565"/>
    </ligand>
</feature>
<comment type="function">
    <text evidence="9">An essential GTPase which binds GTP, GDP and possibly (p)ppGpp with moderate affinity, with high nucleotide exchange rates and a fairly low GTP hydrolysis rate. Plays a role in control of the cell cycle, stress response, ribosome biogenesis and in those bacteria that undergo differentiation, in morphogenesis control.</text>
</comment>
<dbReference type="SUPFAM" id="SSF82051">
    <property type="entry name" value="Obg GTP-binding protein N-terminal domain"/>
    <property type="match status" value="1"/>
</dbReference>
<dbReference type="PROSITE" id="PS51881">
    <property type="entry name" value="OCT"/>
    <property type="match status" value="1"/>
</dbReference>
<dbReference type="InterPro" id="IPR014100">
    <property type="entry name" value="GTP-bd_Obg/CgtA"/>
</dbReference>
<dbReference type="GO" id="GO:0000287">
    <property type="term" value="F:magnesium ion binding"/>
    <property type="evidence" value="ECO:0007669"/>
    <property type="project" value="InterPro"/>
</dbReference>
<dbReference type="PANTHER" id="PTHR11702">
    <property type="entry name" value="DEVELOPMENTALLY REGULATED GTP-BINDING PROTEIN-RELATED"/>
    <property type="match status" value="1"/>
</dbReference>
<dbReference type="GO" id="GO:0005525">
    <property type="term" value="F:GTP binding"/>
    <property type="evidence" value="ECO:0007669"/>
    <property type="project" value="UniProtKB-UniRule"/>
</dbReference>
<dbReference type="RefSeq" id="WP_060799422.1">
    <property type="nucleotide sequence ID" value="NZ_KQ957085.1"/>
</dbReference>
<evidence type="ECO:0000256" key="5">
    <source>
        <dbReference type="ARBA" id="ARBA00022741"/>
    </source>
</evidence>
<dbReference type="InterPro" id="IPR027417">
    <property type="entry name" value="P-loop_NTPase"/>
</dbReference>
<feature type="binding site" evidence="9">
    <location>
        <begin position="310"/>
        <end position="312"/>
    </location>
    <ligand>
        <name>GTP</name>
        <dbReference type="ChEBI" id="CHEBI:37565"/>
    </ligand>
</feature>
<dbReference type="Gene3D" id="3.40.50.300">
    <property type="entry name" value="P-loop containing nucleotide triphosphate hydrolases"/>
    <property type="match status" value="1"/>
</dbReference>
<dbReference type="PATRIC" id="fig|54005.3.peg.109"/>
<comment type="subcellular location">
    <subcellularLocation>
        <location evidence="9">Cytoplasm</location>
    </subcellularLocation>
</comment>
<keyword evidence="5 9" id="KW-0547">Nucleotide-binding</keyword>
<dbReference type="InterPro" id="IPR015349">
    <property type="entry name" value="OCT_dom"/>
</dbReference>
<feature type="domain" description="OCT" evidence="11">
    <location>
        <begin position="336"/>
        <end position="422"/>
    </location>
</feature>
<dbReference type="InterPro" id="IPR036726">
    <property type="entry name" value="GTP1_OBG_dom_sf"/>
</dbReference>
<keyword evidence="7 9" id="KW-0460">Magnesium</keyword>
<evidence type="ECO:0000256" key="3">
    <source>
        <dbReference type="ARBA" id="ARBA00022490"/>
    </source>
</evidence>
<evidence type="ECO:0000256" key="1">
    <source>
        <dbReference type="ARBA" id="ARBA00001946"/>
    </source>
</evidence>
<comment type="subunit">
    <text evidence="9">Monomer.</text>
</comment>
<keyword evidence="3 9" id="KW-0963">Cytoplasm</keyword>
<dbReference type="NCBIfam" id="NF008955">
    <property type="entry name" value="PRK12297.1"/>
    <property type="match status" value="1"/>
</dbReference>
<evidence type="ECO:0000313" key="13">
    <source>
        <dbReference type="EMBL" id="KXA31860.1"/>
    </source>
</evidence>
<accession>A0A133PSS3</accession>
<dbReference type="PROSITE" id="PS51710">
    <property type="entry name" value="G_OBG"/>
    <property type="match status" value="1"/>
</dbReference>
<dbReference type="InterPro" id="IPR031167">
    <property type="entry name" value="G_OBG"/>
</dbReference>
<dbReference type="InterPro" id="IPR045086">
    <property type="entry name" value="OBG_GTPase"/>
</dbReference>
<evidence type="ECO:0000256" key="9">
    <source>
        <dbReference type="HAMAP-Rule" id="MF_01454"/>
    </source>
</evidence>
<feature type="binding site" evidence="9">
    <location>
        <position position="172"/>
    </location>
    <ligand>
        <name>Mg(2+)</name>
        <dbReference type="ChEBI" id="CHEBI:18420"/>
    </ligand>
</feature>
<dbReference type="GO" id="GO:0003924">
    <property type="term" value="F:GTPase activity"/>
    <property type="evidence" value="ECO:0007669"/>
    <property type="project" value="UniProtKB-UniRule"/>
</dbReference>
<evidence type="ECO:0000259" key="12">
    <source>
        <dbReference type="PROSITE" id="PS51883"/>
    </source>
</evidence>
<sequence>MFIDIAKIKLKAGKGGDGAVAWRREKFEPAGGPAGGDGGRGGNVIVMTDSGLHTLMDFRYKREYKAENGQNGMSKLKFGKDGEDIVLKVPVGTLIRDANTNGVIYDLKENGMAVTVCKGGRGGMGNARFKTSTRQAPAFAQAGNMGEEREIILELKLLADVGLVGFPNVGKSTLLSIVTSATPKIANYHFTTLSPNLGVVKIDEGESFVIADIPGLIEGASEGVGLGDEFLKHVERTGILIHVLDVSGSEYRDPVEDFYKINEELVRYNEKLGEKKQIIFANKTDVPGAEENLEKLREELGDKYEIIAGSCATTENVDKLMKETYRQLQEVDYTDYETYDIEHVEEVKREEGIRVFKDQGEYFVEGPYIDKLLRSTNFDDYDSLKYFQENLRKNKVVEKLEELGAHDGCSVFIGEYEFEFFE</sequence>
<dbReference type="AlphaFoldDB" id="A0A133PSS3"/>
<dbReference type="InterPro" id="IPR006073">
    <property type="entry name" value="GTP-bd"/>
</dbReference>
<dbReference type="InterPro" id="IPR006169">
    <property type="entry name" value="GTP1_OBG_dom"/>
</dbReference>
<dbReference type="GO" id="GO:0042254">
    <property type="term" value="P:ribosome biogenesis"/>
    <property type="evidence" value="ECO:0007669"/>
    <property type="project" value="UniProtKB-UniRule"/>
</dbReference>
<evidence type="ECO:0000256" key="6">
    <source>
        <dbReference type="ARBA" id="ARBA00022801"/>
    </source>
</evidence>
<dbReference type="SUPFAM" id="SSF102741">
    <property type="entry name" value="Obg GTP-binding protein C-terminal domain"/>
    <property type="match status" value="1"/>
</dbReference>